<reference evidence="4 5" key="1">
    <citation type="journal article" date="2019" name="Int. J. Syst. Evol. Microbiol.">
        <title>The Global Catalogue of Microorganisms (GCM) 10K type strain sequencing project: providing services to taxonomists for standard genome sequencing and annotation.</title>
        <authorList>
            <consortium name="The Broad Institute Genomics Platform"/>
            <consortium name="The Broad Institute Genome Sequencing Center for Infectious Disease"/>
            <person name="Wu L."/>
            <person name="Ma J."/>
        </authorList>
    </citation>
    <scope>NUCLEOTIDE SEQUENCE [LARGE SCALE GENOMIC DNA]</scope>
    <source>
        <strain evidence="4 5">JCM 13318</strain>
    </source>
</reference>
<comment type="caution">
    <text evidence="4">The sequence shown here is derived from an EMBL/GenBank/DDBJ whole genome shotgun (WGS) entry which is preliminary data.</text>
</comment>
<dbReference type="EMBL" id="BAAALX010000019">
    <property type="protein sequence ID" value="GAA1525156.1"/>
    <property type="molecule type" value="Genomic_DNA"/>
</dbReference>
<sequence length="374" mass="38986">MSLHLIEPDLGRISGGAAFNRAVAEAAGPRIVLHSVPGSWDEPGPAESAAVNNLLAAVTGPVLLDGLIATALPEVMTDPGDTNRTEQGSPILLIHCLADSDDRAACDRERQVVSAAPAVITTSRFTAAGLESRYGIRAEAAVPGNPARPQSSGGGGGHFVCIGAIEENKGQLLIAEALTELIGGETTQSDVRKQDDAAAERPWRVTFAGPLVDADYGRRLQAACQELPAGRADVVGELSPAEIDALYSNADLLLLPSRSEAYGMVVAEAAAGGISAFVTVGTGAEEPLGAGLGLPRTVGAWAQALHRWLTDVEFRTELDESARRNRPNAVRSWTDTADTVLRIAADHSRPAAPASSVEQQESSVVADNKQRSNS</sequence>
<evidence type="ECO:0000256" key="1">
    <source>
        <dbReference type="ARBA" id="ARBA00022679"/>
    </source>
</evidence>
<proteinExistence type="predicted"/>
<feature type="region of interest" description="Disordered" evidence="2">
    <location>
        <begin position="347"/>
        <end position="374"/>
    </location>
</feature>
<gene>
    <name evidence="4" type="ORF">GCM10009690_30580</name>
</gene>
<feature type="compositionally biased region" description="Low complexity" evidence="2">
    <location>
        <begin position="351"/>
        <end position="366"/>
    </location>
</feature>
<dbReference type="Pfam" id="PF00534">
    <property type="entry name" value="Glycos_transf_1"/>
    <property type="match status" value="1"/>
</dbReference>
<name>A0ABN2ARC6_9MICO</name>
<dbReference type="PANTHER" id="PTHR46401:SF2">
    <property type="entry name" value="GLYCOSYLTRANSFERASE WBBK-RELATED"/>
    <property type="match status" value="1"/>
</dbReference>
<feature type="domain" description="Glycosyl transferase family 1" evidence="3">
    <location>
        <begin position="159"/>
        <end position="324"/>
    </location>
</feature>
<evidence type="ECO:0000256" key="2">
    <source>
        <dbReference type="SAM" id="MobiDB-lite"/>
    </source>
</evidence>
<dbReference type="Gene3D" id="3.40.50.2000">
    <property type="entry name" value="Glycogen Phosphorylase B"/>
    <property type="match status" value="1"/>
</dbReference>
<dbReference type="CDD" id="cd03801">
    <property type="entry name" value="GT4_PimA-like"/>
    <property type="match status" value="1"/>
</dbReference>
<dbReference type="SUPFAM" id="SSF53756">
    <property type="entry name" value="UDP-Glycosyltransferase/glycogen phosphorylase"/>
    <property type="match status" value="1"/>
</dbReference>
<accession>A0ABN2ARC6</accession>
<organism evidence="4 5">
    <name type="scientific">Brevibacterium permense</name>
    <dbReference type="NCBI Taxonomy" id="234834"/>
    <lineage>
        <taxon>Bacteria</taxon>
        <taxon>Bacillati</taxon>
        <taxon>Actinomycetota</taxon>
        <taxon>Actinomycetes</taxon>
        <taxon>Micrococcales</taxon>
        <taxon>Brevibacteriaceae</taxon>
        <taxon>Brevibacterium</taxon>
    </lineage>
</organism>
<protein>
    <submittedName>
        <fullName evidence="4">Glycosyltransferase family 4 protein</fullName>
    </submittedName>
</protein>
<evidence type="ECO:0000313" key="5">
    <source>
        <dbReference type="Proteomes" id="UP001500177"/>
    </source>
</evidence>
<dbReference type="PANTHER" id="PTHR46401">
    <property type="entry name" value="GLYCOSYLTRANSFERASE WBBK-RELATED"/>
    <property type="match status" value="1"/>
</dbReference>
<evidence type="ECO:0000313" key="4">
    <source>
        <dbReference type="EMBL" id="GAA1525156.1"/>
    </source>
</evidence>
<evidence type="ECO:0000259" key="3">
    <source>
        <dbReference type="Pfam" id="PF00534"/>
    </source>
</evidence>
<dbReference type="Proteomes" id="UP001500177">
    <property type="component" value="Unassembled WGS sequence"/>
</dbReference>
<keyword evidence="5" id="KW-1185">Reference proteome</keyword>
<keyword evidence="1" id="KW-0808">Transferase</keyword>
<dbReference type="RefSeq" id="WP_173156655.1">
    <property type="nucleotide sequence ID" value="NZ_BAAALX010000019.1"/>
</dbReference>
<dbReference type="InterPro" id="IPR001296">
    <property type="entry name" value="Glyco_trans_1"/>
</dbReference>